<dbReference type="InterPro" id="IPR000873">
    <property type="entry name" value="AMP-dep_synth/lig_dom"/>
</dbReference>
<dbReference type="Gene3D" id="3.40.50.980">
    <property type="match status" value="2"/>
</dbReference>
<evidence type="ECO:0000313" key="7">
    <source>
        <dbReference type="EMBL" id="OIK05294.1"/>
    </source>
</evidence>
<dbReference type="SUPFAM" id="SSF52777">
    <property type="entry name" value="CoA-dependent acyltransferases"/>
    <property type="match status" value="2"/>
</dbReference>
<keyword evidence="8" id="KW-1185">Reference proteome</keyword>
<reference evidence="7 8" key="1">
    <citation type="submission" date="2016-10" db="EMBL/GenBank/DDBJ databases">
        <title>Genome sequence of Streptomyces sp. MUSC 1.</title>
        <authorList>
            <person name="Lee L.-H."/>
            <person name="Ser H.-L."/>
            <person name="Law J.W.-F."/>
        </authorList>
    </citation>
    <scope>NUCLEOTIDE SEQUENCE [LARGE SCALE GENOMIC DNA]</scope>
    <source>
        <strain evidence="7 8">MUSC 1</strain>
    </source>
</reference>
<keyword evidence="2" id="KW-0597">Phosphoprotein</keyword>
<dbReference type="RefSeq" id="WP_071381079.1">
    <property type="nucleotide sequence ID" value="NZ_MLYO01000023.1"/>
</dbReference>
<feature type="domain" description="Condensation" evidence="4">
    <location>
        <begin position="2"/>
        <end position="152"/>
    </location>
</feature>
<sequence length="1231" mass="133398">MAPLSHAHQRTWSINRFEGPSASCTAPLSLRLRGRLDPHALRQAVRDVVVRHASLRTLVDEVDGVPHQRVLDPDQVEIPWQEHEVTEAELPGRLRAEVRREFDPAHEIPVRAALFRLGEQDAVLLLPLHRTAADGRSPGPLAEDLTAAYTARCDAQRPPWAPLPVPCAEDTLRQRDLPRGDERDALPVELDEELTGEVRQLALRAGATVSTVLQAGLAGLLSGLGAGDGVPGASPAGEALLFQVRLALRDDVRPAFDPPGLTVCDEPVDMGASRFDLFLNLVERTGADGTNRIDGVVEYATGLLDRDTVAGLVERWRHTLRLWVAAPDTPIGALDLLNDRTALRPWPGRGRVADRVTGTIPGRFAAVAAERPDAVALVAADGAGSWTYGELDRWANRIAHRLRARGAGPHRRVALLMERSPLMVAAVLGTLKAGACYVPVDPTGPRARTDLLLASLGPAVVVDERLAEEALDGDPSSPPDLDGLDGGHLAYVMYTSGSTGTPAGVEVTHRNVLALVDDPCWTDGAHERVLVHSPQTFDASAYELWVPLLRGGTAVLAPPGNLDAARLATLVAEREVTALWLGSGLFDLVTRHHPRSLARVRAVWAGGDVLSPAAVRRLLDGDGTPTVVNGYGPTETTVFAARYPMASPDRCRDPLPIGEPMAHSRLFVLDDRLRQVPRGVAGELYIGGDGVARGYANRPGATSERFVADPFGRPGDRMYRTGDLVRWNHDGQLEFLGRADDQVKLRGLRVEPAEVEAALRRRDGVAQAAVVAREDGHGERRLVAYVVPEVPDADASEHVEKWRAIYDSMYGDTAPHDTGIGDDFTGWNSSYTREPIPLSEMLRWRASAVERVRGLRARRVLEIGVGSGLLLGPLALETEAYWGTDFSEPVIERLRAQVGADPRLKDRVTLRCQPADVADGVPAEYFDTVVLNSVVQYFPDAAYLSGVLDVALDRLAPGGRIVIGDVRNHGTLREFLTAVHHAQRPGDEPSAVRAAIERAVLGQTELVLDPGFFTEWADARRDVVAVDIRLKPGPSRNELTRHRYEVVLHKRSSRATHLADVRTLTWGSDVHRLSGLEAELARHGGRLRLARIPNARLVDEAAECGVPAAAEGTPLDPHALETWGGEHGCTVLCTWSAEAPGWFEAVLLPAGGTHCYGGVYRPMDTRARQLANTPAASRRVSKLPAVLRQDLAAELPDHMVPGDIVVIARMPMTDRGEIDRAALAGPTATRH</sequence>
<dbReference type="Pfam" id="PF13193">
    <property type="entry name" value="AMP-binding_C"/>
    <property type="match status" value="1"/>
</dbReference>
<protein>
    <recommendedName>
        <fullName evidence="9">Carrier domain-containing protein</fullName>
    </recommendedName>
</protein>
<dbReference type="Gene3D" id="3.40.50.150">
    <property type="entry name" value="Vaccinia Virus protein VP39"/>
    <property type="match status" value="1"/>
</dbReference>
<evidence type="ECO:0000256" key="2">
    <source>
        <dbReference type="ARBA" id="ARBA00022553"/>
    </source>
</evidence>
<dbReference type="GO" id="GO:0005829">
    <property type="term" value="C:cytosol"/>
    <property type="evidence" value="ECO:0007669"/>
    <property type="project" value="TreeGrafter"/>
</dbReference>
<dbReference type="GO" id="GO:0003824">
    <property type="term" value="F:catalytic activity"/>
    <property type="evidence" value="ECO:0007669"/>
    <property type="project" value="InterPro"/>
</dbReference>
<dbReference type="Gene3D" id="3.30.559.10">
    <property type="entry name" value="Chloramphenicol acetyltransferase-like domain"/>
    <property type="match status" value="1"/>
</dbReference>
<evidence type="ECO:0000256" key="1">
    <source>
        <dbReference type="ARBA" id="ARBA00022450"/>
    </source>
</evidence>
<dbReference type="Gene3D" id="3.30.300.30">
    <property type="match status" value="2"/>
</dbReference>
<comment type="caution">
    <text evidence="7">The sequence shown here is derived from an EMBL/GenBank/DDBJ whole genome shotgun (WGS) entry which is preliminary data.</text>
</comment>
<dbReference type="SUPFAM" id="SSF56801">
    <property type="entry name" value="Acetyl-CoA synthetase-like"/>
    <property type="match status" value="1"/>
</dbReference>
<dbReference type="InterPro" id="IPR045851">
    <property type="entry name" value="AMP-bd_C_sf"/>
</dbReference>
<feature type="domain" description="AMP-binding enzyme C-terminal" evidence="6">
    <location>
        <begin position="754"/>
        <end position="801"/>
    </location>
</feature>
<evidence type="ECO:0000259" key="6">
    <source>
        <dbReference type="Pfam" id="PF13193"/>
    </source>
</evidence>
<dbReference type="PANTHER" id="PTHR45527:SF1">
    <property type="entry name" value="FATTY ACID SYNTHASE"/>
    <property type="match status" value="1"/>
</dbReference>
<dbReference type="InterPro" id="IPR029063">
    <property type="entry name" value="SAM-dependent_MTases_sf"/>
</dbReference>
<dbReference type="Pfam" id="PF08242">
    <property type="entry name" value="Methyltransf_12"/>
    <property type="match status" value="1"/>
</dbReference>
<feature type="domain" description="Methyltransferase type 12" evidence="5">
    <location>
        <begin position="861"/>
        <end position="961"/>
    </location>
</feature>
<evidence type="ECO:0000259" key="5">
    <source>
        <dbReference type="Pfam" id="PF08242"/>
    </source>
</evidence>
<dbReference type="Pfam" id="PF00501">
    <property type="entry name" value="AMP-binding"/>
    <property type="match status" value="1"/>
</dbReference>
<dbReference type="CDD" id="cd12117">
    <property type="entry name" value="A_NRPS_Srf_like"/>
    <property type="match status" value="1"/>
</dbReference>
<feature type="domain" description="AMP-dependent synthetase/ligase" evidence="3">
    <location>
        <begin position="365"/>
        <end position="695"/>
    </location>
</feature>
<dbReference type="InterPro" id="IPR001242">
    <property type="entry name" value="Condensation_dom"/>
</dbReference>
<dbReference type="NCBIfam" id="TIGR01733">
    <property type="entry name" value="AA-adenyl-dom"/>
    <property type="match status" value="1"/>
</dbReference>
<dbReference type="GO" id="GO:0008610">
    <property type="term" value="P:lipid biosynthetic process"/>
    <property type="evidence" value="ECO:0007669"/>
    <property type="project" value="UniProtKB-ARBA"/>
</dbReference>
<dbReference type="InterPro" id="IPR023213">
    <property type="entry name" value="CAT-like_dom_sf"/>
</dbReference>
<dbReference type="GO" id="GO:0043041">
    <property type="term" value="P:amino acid activation for nonribosomal peptide biosynthetic process"/>
    <property type="evidence" value="ECO:0007669"/>
    <property type="project" value="TreeGrafter"/>
</dbReference>
<dbReference type="GO" id="GO:0031177">
    <property type="term" value="F:phosphopantetheine binding"/>
    <property type="evidence" value="ECO:0007669"/>
    <property type="project" value="TreeGrafter"/>
</dbReference>
<evidence type="ECO:0008006" key="9">
    <source>
        <dbReference type="Google" id="ProtNLM"/>
    </source>
</evidence>
<evidence type="ECO:0000259" key="3">
    <source>
        <dbReference type="Pfam" id="PF00501"/>
    </source>
</evidence>
<dbReference type="InterPro" id="IPR010071">
    <property type="entry name" value="AA_adenyl_dom"/>
</dbReference>
<dbReference type="OrthoDB" id="2472181at2"/>
<dbReference type="Proteomes" id="UP000179642">
    <property type="component" value="Unassembled WGS sequence"/>
</dbReference>
<dbReference type="AlphaFoldDB" id="A0A1S2QGT9"/>
<dbReference type="GO" id="GO:0044550">
    <property type="term" value="P:secondary metabolite biosynthetic process"/>
    <property type="evidence" value="ECO:0007669"/>
    <property type="project" value="TreeGrafter"/>
</dbReference>
<gene>
    <name evidence="7" type="ORF">BIV23_13650</name>
</gene>
<keyword evidence="1" id="KW-0596">Phosphopantetheine</keyword>
<evidence type="ECO:0000313" key="8">
    <source>
        <dbReference type="Proteomes" id="UP000179642"/>
    </source>
</evidence>
<dbReference type="PANTHER" id="PTHR45527">
    <property type="entry name" value="NONRIBOSOMAL PEPTIDE SYNTHETASE"/>
    <property type="match status" value="1"/>
</dbReference>
<dbReference type="FunFam" id="2.30.38.10:FF:000001">
    <property type="entry name" value="Non-ribosomal peptide synthetase PvdI"/>
    <property type="match status" value="1"/>
</dbReference>
<proteinExistence type="predicted"/>
<dbReference type="CDD" id="cd02440">
    <property type="entry name" value="AdoMet_MTases"/>
    <property type="match status" value="1"/>
</dbReference>
<dbReference type="SUPFAM" id="SSF53335">
    <property type="entry name" value="S-adenosyl-L-methionine-dependent methyltransferases"/>
    <property type="match status" value="1"/>
</dbReference>
<evidence type="ECO:0000259" key="4">
    <source>
        <dbReference type="Pfam" id="PF00668"/>
    </source>
</evidence>
<dbReference type="EMBL" id="MLYO01000023">
    <property type="protein sequence ID" value="OIK05294.1"/>
    <property type="molecule type" value="Genomic_DNA"/>
</dbReference>
<dbReference type="InterPro" id="IPR013217">
    <property type="entry name" value="Methyltransf_12"/>
</dbReference>
<accession>A0A1S2QGT9</accession>
<dbReference type="Gene3D" id="2.30.38.10">
    <property type="entry name" value="Luciferase, Domain 3"/>
    <property type="match status" value="1"/>
</dbReference>
<organism evidence="7 8">
    <name type="scientific">Streptomyces monashensis</name>
    <dbReference type="NCBI Taxonomy" id="1678012"/>
    <lineage>
        <taxon>Bacteria</taxon>
        <taxon>Bacillati</taxon>
        <taxon>Actinomycetota</taxon>
        <taxon>Actinomycetes</taxon>
        <taxon>Kitasatosporales</taxon>
        <taxon>Streptomycetaceae</taxon>
        <taxon>Streptomyces</taxon>
    </lineage>
</organism>
<dbReference type="Pfam" id="PF00668">
    <property type="entry name" value="Condensation"/>
    <property type="match status" value="1"/>
</dbReference>
<name>A0A1S2QGT9_9ACTN</name>
<dbReference type="Gene3D" id="3.30.559.30">
    <property type="entry name" value="Nonribosomal peptide synthetase, condensation domain"/>
    <property type="match status" value="1"/>
</dbReference>
<dbReference type="InterPro" id="IPR025110">
    <property type="entry name" value="AMP-bd_C"/>
</dbReference>